<gene>
    <name evidence="3" type="ORF">CEP51_013511</name>
</gene>
<name>A0A428QA77_9HYPO</name>
<dbReference type="EMBL" id="NKCL01000563">
    <property type="protein sequence ID" value="RSL62170.1"/>
    <property type="molecule type" value="Genomic_DNA"/>
</dbReference>
<evidence type="ECO:0000313" key="4">
    <source>
        <dbReference type="Proteomes" id="UP000287972"/>
    </source>
</evidence>
<feature type="compositionally biased region" description="Polar residues" evidence="2">
    <location>
        <begin position="68"/>
        <end position="79"/>
    </location>
</feature>
<dbReference type="Proteomes" id="UP000287972">
    <property type="component" value="Unassembled WGS sequence"/>
</dbReference>
<organism evidence="3 4">
    <name type="scientific">Fusarium floridanum</name>
    <dbReference type="NCBI Taxonomy" id="1325733"/>
    <lineage>
        <taxon>Eukaryota</taxon>
        <taxon>Fungi</taxon>
        <taxon>Dikarya</taxon>
        <taxon>Ascomycota</taxon>
        <taxon>Pezizomycotina</taxon>
        <taxon>Sordariomycetes</taxon>
        <taxon>Hypocreomycetidae</taxon>
        <taxon>Hypocreales</taxon>
        <taxon>Nectriaceae</taxon>
        <taxon>Fusarium</taxon>
        <taxon>Fusarium solani species complex</taxon>
    </lineage>
</organism>
<keyword evidence="1" id="KW-0175">Coiled coil</keyword>
<comment type="caution">
    <text evidence="3">The sequence shown here is derived from an EMBL/GenBank/DDBJ whole genome shotgun (WGS) entry which is preliminary data.</text>
</comment>
<protein>
    <submittedName>
        <fullName evidence="3">Uncharacterized protein</fullName>
    </submittedName>
</protein>
<feature type="region of interest" description="Disordered" evidence="2">
    <location>
        <begin position="58"/>
        <end position="79"/>
    </location>
</feature>
<accession>A0A428QA77</accession>
<keyword evidence="4" id="KW-1185">Reference proteome</keyword>
<dbReference type="AlphaFoldDB" id="A0A428QA77"/>
<feature type="coiled-coil region" evidence="1">
    <location>
        <begin position="102"/>
        <end position="129"/>
    </location>
</feature>
<reference evidence="3 4" key="1">
    <citation type="submission" date="2017-06" db="EMBL/GenBank/DDBJ databases">
        <title>Comparative genomic analysis of Ambrosia Fusariam Clade fungi.</title>
        <authorList>
            <person name="Stajich J.E."/>
            <person name="Carrillo J."/>
            <person name="Kijimoto T."/>
            <person name="Eskalen A."/>
            <person name="O'Donnell K."/>
            <person name="Kasson M."/>
        </authorList>
    </citation>
    <scope>NUCLEOTIDE SEQUENCE [LARGE SCALE GENOMIC DNA]</scope>
    <source>
        <strain evidence="3 4">NRRL62606</strain>
    </source>
</reference>
<evidence type="ECO:0000256" key="2">
    <source>
        <dbReference type="SAM" id="MobiDB-lite"/>
    </source>
</evidence>
<evidence type="ECO:0000256" key="1">
    <source>
        <dbReference type="SAM" id="Coils"/>
    </source>
</evidence>
<sequence>MSHNWDQTGGQDFLNFLLTDFQLCTDNTQSSSLDPAPEALFDSNNNHDHLIDPGLAAWSWTGDPNPPSSQAGQNNTQAFASVAEQNDKSIISVLVENFRGLESRLESKTAQFEEKVNTLENRLEEKAKSFCDEIDAHVQELRDWATQVETLLGQVMELRDAYQAKSQK</sequence>
<evidence type="ECO:0000313" key="3">
    <source>
        <dbReference type="EMBL" id="RSL62170.1"/>
    </source>
</evidence>
<proteinExistence type="predicted"/>